<protein>
    <submittedName>
        <fullName evidence="3">Uncharacterized protein</fullName>
    </submittedName>
</protein>
<proteinExistence type="predicted"/>
<evidence type="ECO:0000313" key="3">
    <source>
        <dbReference type="EnsemblPlants" id="Bra024079.1-P"/>
    </source>
</evidence>
<evidence type="ECO:0000256" key="2">
    <source>
        <dbReference type="SAM" id="SignalP"/>
    </source>
</evidence>
<accession>M4E5M5</accession>
<feature type="region of interest" description="Disordered" evidence="1">
    <location>
        <begin position="54"/>
        <end position="80"/>
    </location>
</feature>
<dbReference type="Gramene" id="Bra024079.1">
    <property type="protein sequence ID" value="Bra024079.1-P"/>
    <property type="gene ID" value="Bra024079"/>
</dbReference>
<feature type="chain" id="PRO_5004052035" evidence="2">
    <location>
        <begin position="33"/>
        <end position="80"/>
    </location>
</feature>
<sequence length="80" mass="8525">MARKSLTSPEISPATLSLVLLVVLLSSSAIHAGHDYRDALRKSIMFFEVPATTPTRGHATRSAGASSSSDPHGKRPMTSY</sequence>
<reference evidence="3 4" key="2">
    <citation type="journal article" date="2018" name="Hortic Res">
        <title>Improved Brassica rapa reference genome by single-molecule sequencing and chromosome conformation capture technologies.</title>
        <authorList>
            <person name="Zhang L."/>
            <person name="Cai X."/>
            <person name="Wu J."/>
            <person name="Liu M."/>
            <person name="Grob S."/>
            <person name="Cheng F."/>
            <person name="Liang J."/>
            <person name="Cai C."/>
            <person name="Liu Z."/>
            <person name="Liu B."/>
            <person name="Wang F."/>
            <person name="Li S."/>
            <person name="Liu F."/>
            <person name="Li X."/>
            <person name="Cheng L."/>
            <person name="Yang W."/>
            <person name="Li M.H."/>
            <person name="Grossniklaus U."/>
            <person name="Zheng H."/>
            <person name="Wang X."/>
        </authorList>
    </citation>
    <scope>NUCLEOTIDE SEQUENCE [LARGE SCALE GENOMIC DNA]</scope>
    <source>
        <strain evidence="3 4">cv. Chiifu-401-42</strain>
    </source>
</reference>
<evidence type="ECO:0000256" key="1">
    <source>
        <dbReference type="SAM" id="MobiDB-lite"/>
    </source>
</evidence>
<dbReference type="HOGENOM" id="CLU_2593129_0_0_1"/>
<organism evidence="3 4">
    <name type="scientific">Brassica campestris</name>
    <name type="common">Field mustard</name>
    <dbReference type="NCBI Taxonomy" id="3711"/>
    <lineage>
        <taxon>Eukaryota</taxon>
        <taxon>Viridiplantae</taxon>
        <taxon>Streptophyta</taxon>
        <taxon>Embryophyta</taxon>
        <taxon>Tracheophyta</taxon>
        <taxon>Spermatophyta</taxon>
        <taxon>Magnoliopsida</taxon>
        <taxon>eudicotyledons</taxon>
        <taxon>Gunneridae</taxon>
        <taxon>Pentapetalae</taxon>
        <taxon>rosids</taxon>
        <taxon>malvids</taxon>
        <taxon>Brassicales</taxon>
        <taxon>Brassicaceae</taxon>
        <taxon>Brassiceae</taxon>
        <taxon>Brassica</taxon>
    </lineage>
</organism>
<dbReference type="EnsemblPlants" id="Bra024079.1">
    <property type="protein sequence ID" value="Bra024079.1-P"/>
    <property type="gene ID" value="Bra024079"/>
</dbReference>
<dbReference type="InParanoid" id="M4E5M5"/>
<keyword evidence="4" id="KW-1185">Reference proteome</keyword>
<evidence type="ECO:0000313" key="4">
    <source>
        <dbReference type="Proteomes" id="UP000011750"/>
    </source>
</evidence>
<feature type="signal peptide" evidence="2">
    <location>
        <begin position="1"/>
        <end position="32"/>
    </location>
</feature>
<reference evidence="3 4" key="1">
    <citation type="journal article" date="2011" name="Nat. Genet.">
        <title>The genome of the mesopolyploid crop species Brassica rapa.</title>
        <authorList>
            <consortium name="Brassica rapa Genome Sequencing Project Consortium"/>
            <person name="Wang X."/>
            <person name="Wang H."/>
            <person name="Wang J."/>
            <person name="Sun R."/>
            <person name="Wu J."/>
            <person name="Liu S."/>
            <person name="Bai Y."/>
            <person name="Mun J.H."/>
            <person name="Bancroft I."/>
            <person name="Cheng F."/>
            <person name="Huang S."/>
            <person name="Li X."/>
            <person name="Hua W."/>
            <person name="Wang J."/>
            <person name="Wang X."/>
            <person name="Freeling M."/>
            <person name="Pires J.C."/>
            <person name="Paterson A.H."/>
            <person name="Chalhoub B."/>
            <person name="Wang B."/>
            <person name="Hayward A."/>
            <person name="Sharpe A.G."/>
            <person name="Park B.S."/>
            <person name="Weisshaar B."/>
            <person name="Liu B."/>
            <person name="Li B."/>
            <person name="Liu B."/>
            <person name="Tong C."/>
            <person name="Song C."/>
            <person name="Duran C."/>
            <person name="Peng C."/>
            <person name="Geng C."/>
            <person name="Koh C."/>
            <person name="Lin C."/>
            <person name="Edwards D."/>
            <person name="Mu D."/>
            <person name="Shen D."/>
            <person name="Soumpourou E."/>
            <person name="Li F."/>
            <person name="Fraser F."/>
            <person name="Conant G."/>
            <person name="Lassalle G."/>
            <person name="King G.J."/>
            <person name="Bonnema G."/>
            <person name="Tang H."/>
            <person name="Wang H."/>
            <person name="Belcram H."/>
            <person name="Zhou H."/>
            <person name="Hirakawa H."/>
            <person name="Abe H."/>
            <person name="Guo H."/>
            <person name="Wang H."/>
            <person name="Jin H."/>
            <person name="Parkin I.A."/>
            <person name="Batley J."/>
            <person name="Kim J.S."/>
            <person name="Just J."/>
            <person name="Li J."/>
            <person name="Xu J."/>
            <person name="Deng J."/>
            <person name="Kim J.A."/>
            <person name="Li J."/>
            <person name="Yu J."/>
            <person name="Meng J."/>
            <person name="Wang J."/>
            <person name="Min J."/>
            <person name="Poulain J."/>
            <person name="Wang J."/>
            <person name="Hatakeyama K."/>
            <person name="Wu K."/>
            <person name="Wang L."/>
            <person name="Fang L."/>
            <person name="Trick M."/>
            <person name="Links M.G."/>
            <person name="Zhao M."/>
            <person name="Jin M."/>
            <person name="Ramchiary N."/>
            <person name="Drou N."/>
            <person name="Berkman P.J."/>
            <person name="Cai Q."/>
            <person name="Huang Q."/>
            <person name="Li R."/>
            <person name="Tabata S."/>
            <person name="Cheng S."/>
            <person name="Zhang S."/>
            <person name="Zhang S."/>
            <person name="Huang S."/>
            <person name="Sato S."/>
            <person name="Sun S."/>
            <person name="Kwon S.J."/>
            <person name="Choi S.R."/>
            <person name="Lee T.H."/>
            <person name="Fan W."/>
            <person name="Zhao X."/>
            <person name="Tan X."/>
            <person name="Xu X."/>
            <person name="Wang Y."/>
            <person name="Qiu Y."/>
            <person name="Yin Y."/>
            <person name="Li Y."/>
            <person name="Du Y."/>
            <person name="Liao Y."/>
            <person name="Lim Y."/>
            <person name="Narusaka Y."/>
            <person name="Wang Y."/>
            <person name="Wang Z."/>
            <person name="Li Z."/>
            <person name="Wang Z."/>
            <person name="Xiong Z."/>
            <person name="Zhang Z."/>
        </authorList>
    </citation>
    <scope>NUCLEOTIDE SEQUENCE [LARGE SCALE GENOMIC DNA]</scope>
    <source>
        <strain evidence="3 4">cv. Chiifu-401-42</strain>
    </source>
</reference>
<dbReference type="STRING" id="51351.M4E5M5"/>
<keyword evidence="2" id="KW-0732">Signal</keyword>
<dbReference type="AlphaFoldDB" id="M4E5M5"/>
<dbReference type="Proteomes" id="UP000011750">
    <property type="component" value="Chromosome A03"/>
</dbReference>
<name>M4E5M5_BRACM</name>
<reference evidence="3" key="3">
    <citation type="submission" date="2023-03" db="UniProtKB">
        <authorList>
            <consortium name="EnsemblPlants"/>
        </authorList>
    </citation>
    <scope>IDENTIFICATION</scope>
    <source>
        <strain evidence="3">cv. Chiifu-401-42</strain>
    </source>
</reference>